<dbReference type="InterPro" id="IPR050127">
    <property type="entry name" value="Serine_Proteases_S1"/>
</dbReference>
<organism evidence="9 10">
    <name type="scientific">Basidiobolus ranarum</name>
    <dbReference type="NCBI Taxonomy" id="34480"/>
    <lineage>
        <taxon>Eukaryota</taxon>
        <taxon>Fungi</taxon>
        <taxon>Fungi incertae sedis</taxon>
        <taxon>Zoopagomycota</taxon>
        <taxon>Entomophthoromycotina</taxon>
        <taxon>Basidiobolomycetes</taxon>
        <taxon>Basidiobolales</taxon>
        <taxon>Basidiobolaceae</taxon>
        <taxon>Basidiobolus</taxon>
    </lineage>
</organism>
<evidence type="ECO:0000256" key="7">
    <source>
        <dbReference type="SAM" id="SignalP"/>
    </source>
</evidence>
<name>A0ABR2WDT5_9FUNG</name>
<dbReference type="Proteomes" id="UP001479436">
    <property type="component" value="Unassembled WGS sequence"/>
</dbReference>
<feature type="chain" id="PRO_5046773685" description="Peptidase S1 domain-containing protein" evidence="7">
    <location>
        <begin position="20"/>
        <end position="340"/>
    </location>
</feature>
<dbReference type="InterPro" id="IPR018114">
    <property type="entry name" value="TRYPSIN_HIS"/>
</dbReference>
<evidence type="ECO:0000313" key="10">
    <source>
        <dbReference type="Proteomes" id="UP001479436"/>
    </source>
</evidence>
<evidence type="ECO:0000259" key="8">
    <source>
        <dbReference type="PROSITE" id="PS50240"/>
    </source>
</evidence>
<evidence type="ECO:0000256" key="1">
    <source>
        <dbReference type="ARBA" id="ARBA00004613"/>
    </source>
</evidence>
<evidence type="ECO:0000256" key="6">
    <source>
        <dbReference type="RuleBase" id="RU363034"/>
    </source>
</evidence>
<sequence length="340" mass="36534">MRLLLLGFLSLTFVDSSLGVEHLSNIVGGKPVVQDGLPFMAHLIIENKPECGGALIGDKWIITAAHCLVKSVNSVVRGQLLNIIPSKIQVILGTVKSNSTTPYTINQYTLAPDFDIVEYKNDIAIIELSTSVQFTNSIQPIGVSQQPVKEKQIVTAAGWGSTETQNFADTLYEVNLEIGAEAKCATVVNKYAGLGDSRICVINSLGHDTCYGDSGGPLFYKEAGQYSMLGVTSYGLQKNHNEKFKCGDNNTYGVYTRLASFTDFIRNVTGLTEAQLHPGYYTTNTSISGGIAAGAESTTNKSEKVNGNNISGTGILAVSNLLEIIALSYTTYLIQLIIVN</sequence>
<comment type="subcellular location">
    <subcellularLocation>
        <location evidence="1">Secreted</location>
    </subcellularLocation>
</comment>
<evidence type="ECO:0000256" key="3">
    <source>
        <dbReference type="ARBA" id="ARBA00022670"/>
    </source>
</evidence>
<accession>A0ABR2WDT5</accession>
<keyword evidence="5" id="KW-1015">Disulfide bond</keyword>
<dbReference type="PRINTS" id="PR00722">
    <property type="entry name" value="CHYMOTRYPSIN"/>
</dbReference>
<dbReference type="SMART" id="SM00020">
    <property type="entry name" value="Tryp_SPc"/>
    <property type="match status" value="1"/>
</dbReference>
<proteinExistence type="predicted"/>
<evidence type="ECO:0000256" key="4">
    <source>
        <dbReference type="ARBA" id="ARBA00022801"/>
    </source>
</evidence>
<keyword evidence="10" id="KW-1185">Reference proteome</keyword>
<dbReference type="PANTHER" id="PTHR24264:SF65">
    <property type="entry name" value="SRCR DOMAIN-CONTAINING PROTEIN"/>
    <property type="match status" value="1"/>
</dbReference>
<feature type="signal peptide" evidence="7">
    <location>
        <begin position="1"/>
        <end position="19"/>
    </location>
</feature>
<dbReference type="Gene3D" id="2.40.10.10">
    <property type="entry name" value="Trypsin-like serine proteases"/>
    <property type="match status" value="1"/>
</dbReference>
<dbReference type="PANTHER" id="PTHR24264">
    <property type="entry name" value="TRYPSIN-RELATED"/>
    <property type="match status" value="1"/>
</dbReference>
<dbReference type="PROSITE" id="PS00135">
    <property type="entry name" value="TRYPSIN_SER"/>
    <property type="match status" value="1"/>
</dbReference>
<dbReference type="InterPro" id="IPR009003">
    <property type="entry name" value="Peptidase_S1_PA"/>
</dbReference>
<keyword evidence="3 6" id="KW-0645">Protease</keyword>
<dbReference type="CDD" id="cd00190">
    <property type="entry name" value="Tryp_SPc"/>
    <property type="match status" value="1"/>
</dbReference>
<evidence type="ECO:0000313" key="9">
    <source>
        <dbReference type="EMBL" id="KAK9759662.1"/>
    </source>
</evidence>
<keyword evidence="7" id="KW-0732">Signal</keyword>
<evidence type="ECO:0000256" key="2">
    <source>
        <dbReference type="ARBA" id="ARBA00022525"/>
    </source>
</evidence>
<keyword evidence="2" id="KW-0964">Secreted</keyword>
<evidence type="ECO:0000256" key="5">
    <source>
        <dbReference type="ARBA" id="ARBA00023157"/>
    </source>
</evidence>
<reference evidence="9 10" key="1">
    <citation type="submission" date="2023-04" db="EMBL/GenBank/DDBJ databases">
        <title>Genome of Basidiobolus ranarum AG-B5.</title>
        <authorList>
            <person name="Stajich J.E."/>
            <person name="Carter-House D."/>
            <person name="Gryganskyi A."/>
        </authorList>
    </citation>
    <scope>NUCLEOTIDE SEQUENCE [LARGE SCALE GENOMIC DNA]</scope>
    <source>
        <strain evidence="9 10">AG-B5</strain>
    </source>
</reference>
<protein>
    <recommendedName>
        <fullName evidence="8">Peptidase S1 domain-containing protein</fullName>
    </recommendedName>
</protein>
<dbReference type="EMBL" id="JASJQH010003341">
    <property type="protein sequence ID" value="KAK9759662.1"/>
    <property type="molecule type" value="Genomic_DNA"/>
</dbReference>
<dbReference type="InterPro" id="IPR001254">
    <property type="entry name" value="Trypsin_dom"/>
</dbReference>
<gene>
    <name evidence="9" type="ORF">K7432_017103</name>
</gene>
<dbReference type="InterPro" id="IPR001314">
    <property type="entry name" value="Peptidase_S1A"/>
</dbReference>
<comment type="caution">
    <text evidence="9">The sequence shown here is derived from an EMBL/GenBank/DDBJ whole genome shotgun (WGS) entry which is preliminary data.</text>
</comment>
<dbReference type="InterPro" id="IPR033116">
    <property type="entry name" value="TRYPSIN_SER"/>
</dbReference>
<dbReference type="Pfam" id="PF00089">
    <property type="entry name" value="Trypsin"/>
    <property type="match status" value="1"/>
</dbReference>
<dbReference type="InterPro" id="IPR043504">
    <property type="entry name" value="Peptidase_S1_PA_chymotrypsin"/>
</dbReference>
<dbReference type="PROSITE" id="PS50240">
    <property type="entry name" value="TRYPSIN_DOM"/>
    <property type="match status" value="1"/>
</dbReference>
<keyword evidence="6" id="KW-0720">Serine protease</keyword>
<feature type="domain" description="Peptidase S1" evidence="8">
    <location>
        <begin position="26"/>
        <end position="270"/>
    </location>
</feature>
<dbReference type="SUPFAM" id="SSF50494">
    <property type="entry name" value="Trypsin-like serine proteases"/>
    <property type="match status" value="1"/>
</dbReference>
<dbReference type="PROSITE" id="PS00134">
    <property type="entry name" value="TRYPSIN_HIS"/>
    <property type="match status" value="1"/>
</dbReference>
<keyword evidence="4 6" id="KW-0378">Hydrolase</keyword>